<accession>A0A8J3F5N8</accession>
<evidence type="ECO:0000313" key="4">
    <source>
        <dbReference type="Proteomes" id="UP000627205"/>
    </source>
</evidence>
<dbReference type="EMBL" id="BMDP01000001">
    <property type="protein sequence ID" value="GGI53716.1"/>
    <property type="molecule type" value="Genomic_DNA"/>
</dbReference>
<proteinExistence type="predicted"/>
<dbReference type="PROSITE" id="PS51084">
    <property type="entry name" value="HIT_2"/>
    <property type="match status" value="1"/>
</dbReference>
<evidence type="ECO:0000259" key="2">
    <source>
        <dbReference type="PROSITE" id="PS51084"/>
    </source>
</evidence>
<dbReference type="Proteomes" id="UP000627205">
    <property type="component" value="Unassembled WGS sequence"/>
</dbReference>
<evidence type="ECO:0000313" key="3">
    <source>
        <dbReference type="EMBL" id="GGI53716.1"/>
    </source>
</evidence>
<name>A0A8J3F5N8_9BURK</name>
<dbReference type="Gene3D" id="3.30.428.10">
    <property type="entry name" value="HIT-like"/>
    <property type="match status" value="1"/>
</dbReference>
<protein>
    <submittedName>
        <fullName evidence="3">HIT family protein</fullName>
    </submittedName>
</protein>
<keyword evidence="4" id="KW-1185">Reference proteome</keyword>
<feature type="domain" description="HIT" evidence="2">
    <location>
        <begin position="3"/>
        <end position="107"/>
    </location>
</feature>
<gene>
    <name evidence="3" type="ORF">GCM10011430_08900</name>
</gene>
<organism evidence="3 4">
    <name type="scientific">Oxalicibacterium solurbis</name>
    <dbReference type="NCBI Taxonomy" id="69280"/>
    <lineage>
        <taxon>Bacteria</taxon>
        <taxon>Pseudomonadati</taxon>
        <taxon>Pseudomonadota</taxon>
        <taxon>Betaproteobacteria</taxon>
        <taxon>Burkholderiales</taxon>
        <taxon>Oxalobacteraceae</taxon>
        <taxon>Oxalicibacterium</taxon>
    </lineage>
</organism>
<dbReference type="AlphaFoldDB" id="A0A8J3F5N8"/>
<comment type="caution">
    <text evidence="3">The sequence shown here is derived from an EMBL/GenBank/DDBJ whole genome shotgun (WGS) entry which is preliminary data.</text>
</comment>
<reference evidence="3" key="2">
    <citation type="submission" date="2020-09" db="EMBL/GenBank/DDBJ databases">
        <authorList>
            <person name="Sun Q."/>
            <person name="Sedlacek I."/>
        </authorList>
    </citation>
    <scope>NUCLEOTIDE SEQUENCE</scope>
    <source>
        <strain evidence="3">CCM 7664</strain>
    </source>
</reference>
<dbReference type="Pfam" id="PF01230">
    <property type="entry name" value="HIT"/>
    <property type="match status" value="1"/>
</dbReference>
<dbReference type="InterPro" id="IPR036265">
    <property type="entry name" value="HIT-like_sf"/>
</dbReference>
<dbReference type="GO" id="GO:0003824">
    <property type="term" value="F:catalytic activity"/>
    <property type="evidence" value="ECO:0007669"/>
    <property type="project" value="InterPro"/>
</dbReference>
<evidence type="ECO:0000256" key="1">
    <source>
        <dbReference type="PROSITE-ProRule" id="PRU00464"/>
    </source>
</evidence>
<sequence>MTAVCELCREEDGSGGEILFRNDKLRVVLIDDGNYPGFCRVIWNAHVAEMTDLPPADRSLLMRTVCQVEEALRQVMKPLKINLASLGNMVPHLHWHLIPRYADDAHFPNPVWAPAARQTAPDVLAARQALLPALRAAVKQYAGCAD</sequence>
<dbReference type="SUPFAM" id="SSF54197">
    <property type="entry name" value="HIT-like"/>
    <property type="match status" value="1"/>
</dbReference>
<dbReference type="InterPro" id="IPR011146">
    <property type="entry name" value="HIT-like"/>
</dbReference>
<reference evidence="3" key="1">
    <citation type="journal article" date="2014" name="Int. J. Syst. Evol. Microbiol.">
        <title>Complete genome sequence of Corynebacterium casei LMG S-19264T (=DSM 44701T), isolated from a smear-ripened cheese.</title>
        <authorList>
            <consortium name="US DOE Joint Genome Institute (JGI-PGF)"/>
            <person name="Walter F."/>
            <person name="Albersmeier A."/>
            <person name="Kalinowski J."/>
            <person name="Ruckert C."/>
        </authorList>
    </citation>
    <scope>NUCLEOTIDE SEQUENCE</scope>
    <source>
        <strain evidence="3">CCM 7664</strain>
    </source>
</reference>
<dbReference type="RefSeq" id="WP_188419750.1">
    <property type="nucleotide sequence ID" value="NZ_BMDP01000001.1"/>
</dbReference>
<feature type="short sequence motif" description="Histidine triad motif" evidence="1">
    <location>
        <begin position="92"/>
        <end position="96"/>
    </location>
</feature>